<name>A0A2X2E3A8_PSELU</name>
<accession>A0A2X2E3A8</accession>
<sequence length="199" mass="22548">MPNLYTLDECPDLYIDACICDEQRGLVFMSAWGRDTAVQEFLARLTLGASEGGLEYFHVVQDHRSIPVFVGNVDMLEKRTTRTYRRTLFGSLVHLWIFDKRAAQPDMANHSAFALLPPGEAMSEEAVWPLVLETCPLPLLEHWKRHVLDLLMQQQMLVPLPVSLGPVKAWRLHLKLDVLEAALSDLIRNGTLTTSVQRA</sequence>
<dbReference type="AlphaFoldDB" id="A0A2X2E3A8"/>
<dbReference type="Proteomes" id="UP000250443">
    <property type="component" value="Unassembled WGS sequence"/>
</dbReference>
<evidence type="ECO:0000313" key="2">
    <source>
        <dbReference type="Proteomes" id="UP000250443"/>
    </source>
</evidence>
<proteinExistence type="predicted"/>
<reference evidence="1 2" key="1">
    <citation type="submission" date="2018-06" db="EMBL/GenBank/DDBJ databases">
        <authorList>
            <consortium name="Pathogen Informatics"/>
            <person name="Doyle S."/>
        </authorList>
    </citation>
    <scope>NUCLEOTIDE SEQUENCE [LARGE SCALE GENOMIC DNA]</scope>
    <source>
        <strain evidence="1 2">NCTC11842</strain>
    </source>
</reference>
<gene>
    <name evidence="1" type="ORF">NCTC11842_00671</name>
</gene>
<organism evidence="1 2">
    <name type="scientific">Pseudomonas luteola</name>
    <dbReference type="NCBI Taxonomy" id="47886"/>
    <lineage>
        <taxon>Bacteria</taxon>
        <taxon>Pseudomonadati</taxon>
        <taxon>Pseudomonadota</taxon>
        <taxon>Gammaproteobacteria</taxon>
        <taxon>Pseudomonadales</taxon>
        <taxon>Pseudomonadaceae</taxon>
        <taxon>Pseudomonas</taxon>
    </lineage>
</organism>
<evidence type="ECO:0000313" key="1">
    <source>
        <dbReference type="EMBL" id="SPZ02549.1"/>
    </source>
</evidence>
<dbReference type="EMBL" id="UAUF01000007">
    <property type="protein sequence ID" value="SPZ02549.1"/>
    <property type="molecule type" value="Genomic_DNA"/>
</dbReference>
<protein>
    <submittedName>
        <fullName evidence="1">Uncharacterized protein</fullName>
    </submittedName>
</protein>
<dbReference type="RefSeq" id="WP_112297569.1">
    <property type="nucleotide sequence ID" value="NZ_UAUF01000007.1"/>
</dbReference>